<dbReference type="UniPathway" id="UPA00359">
    <property type="reaction ID" value="UER00482"/>
</dbReference>
<keyword evidence="10 13" id="KW-0067">ATP-binding</keyword>
<comment type="catalytic activity">
    <reaction evidence="13">
        <text>a lipid A disaccharide + ATP = a lipid IVA + ADP + H(+)</text>
        <dbReference type="Rhea" id="RHEA:67840"/>
        <dbReference type="ChEBI" id="CHEBI:15378"/>
        <dbReference type="ChEBI" id="CHEBI:30616"/>
        <dbReference type="ChEBI" id="CHEBI:176343"/>
        <dbReference type="ChEBI" id="CHEBI:176425"/>
        <dbReference type="ChEBI" id="CHEBI:456216"/>
        <dbReference type="EC" id="2.7.1.130"/>
    </reaction>
</comment>
<dbReference type="InterPro" id="IPR003758">
    <property type="entry name" value="LpxK"/>
</dbReference>
<dbReference type="EMBL" id="WNCR01000021">
    <property type="protein sequence ID" value="MTU31136.1"/>
    <property type="molecule type" value="Genomic_DNA"/>
</dbReference>
<sequence>MQKNDKIKLNSYLAPLSFLYGIGIWLRNRLFDWGILHSEQYSIPVICIGNLSVGGTGKTPHTEYIIRLLKDKYRIAVLSRGYKRKTSGFILADSESSSLEIGDEPFQMKNKFPDILVAVDANRRRGIQNLLSLPEKDRPEVILLDDAYQHRYVHPSLSIVLSDYHRLFYNDKLMPTGHLREPISNINRTDIVVVTKCDEDMKPIDFRVIEENMKLRAHQLLFFTSIVYGEVKPVFPSEARFLNHKNIGKEDDILLISGIAVPTPFIREAEKYSNKVLPVVFPDHHTFSKSDFKKLDVIFEKMTSPGKLILVTEKDAARLKNSPLVPESWKKYLYYLPIVIRFYNEQSFNETIEKHIITFPKNNILQNKYE</sequence>
<keyword evidence="6 13" id="KW-0441">Lipid A biosynthesis</keyword>
<evidence type="ECO:0000256" key="10">
    <source>
        <dbReference type="ARBA" id="ARBA00022840"/>
    </source>
</evidence>
<dbReference type="EMBL" id="QSUP01000006">
    <property type="protein sequence ID" value="RGN52361.1"/>
    <property type="molecule type" value="Genomic_DNA"/>
</dbReference>
<evidence type="ECO:0000256" key="2">
    <source>
        <dbReference type="ARBA" id="ARBA00004870"/>
    </source>
</evidence>
<dbReference type="Pfam" id="PF02606">
    <property type="entry name" value="LpxK"/>
    <property type="match status" value="1"/>
</dbReference>
<dbReference type="PANTHER" id="PTHR42724">
    <property type="entry name" value="TETRAACYLDISACCHARIDE 4'-KINASE"/>
    <property type="match status" value="1"/>
</dbReference>
<feature type="binding site" evidence="13">
    <location>
        <begin position="52"/>
        <end position="59"/>
    </location>
    <ligand>
        <name>ATP</name>
        <dbReference type="ChEBI" id="CHEBI:30616"/>
    </ligand>
</feature>
<comment type="pathway">
    <text evidence="2 13">Glycolipid biosynthesis; lipid IV(A) biosynthesis; lipid IV(A) from (3R)-3-hydroxytetradecanoyl-[acyl-carrier-protein] and UDP-N-acetyl-alpha-D-glucosamine: step 6/6.</text>
</comment>
<reference evidence="14 21" key="2">
    <citation type="journal article" date="2019" name="Nat. Med.">
        <title>A library of human gut bacterial isolates paired with longitudinal multiomics data enables mechanistic microbiome research.</title>
        <authorList>
            <person name="Poyet M."/>
            <person name="Groussin M."/>
            <person name="Gibbons S.M."/>
            <person name="Avila-Pacheco J."/>
            <person name="Jiang X."/>
            <person name="Kearney S.M."/>
            <person name="Perrotta A.R."/>
            <person name="Berdy B."/>
            <person name="Zhao S."/>
            <person name="Lieberman T.D."/>
            <person name="Swanson P.K."/>
            <person name="Smith M."/>
            <person name="Roesemann S."/>
            <person name="Alexander J.E."/>
            <person name="Rich S.A."/>
            <person name="Livny J."/>
            <person name="Vlamakis H."/>
            <person name="Clish C."/>
            <person name="Bullock K."/>
            <person name="Deik A."/>
            <person name="Scott J."/>
            <person name="Pierce K.A."/>
            <person name="Xavier R.J."/>
            <person name="Alm E.J."/>
        </authorList>
    </citation>
    <scope>NUCLEOTIDE SEQUENCE [LARGE SCALE GENOMIC DNA]</scope>
    <source>
        <strain evidence="14 21">BIOML-A25</strain>
    </source>
</reference>
<dbReference type="RefSeq" id="WP_122121911.1">
    <property type="nucleotide sequence ID" value="NZ_DAWDXW010000037.1"/>
</dbReference>
<name>A0A3R5ZPS0_9BACT</name>
<evidence type="ECO:0000256" key="7">
    <source>
        <dbReference type="ARBA" id="ARBA00022679"/>
    </source>
</evidence>
<keyword evidence="9 13" id="KW-0418">Kinase</keyword>
<dbReference type="InterPro" id="IPR027417">
    <property type="entry name" value="P-loop_NTPase"/>
</dbReference>
<evidence type="ECO:0000256" key="6">
    <source>
        <dbReference type="ARBA" id="ARBA00022556"/>
    </source>
</evidence>
<evidence type="ECO:0000313" key="15">
    <source>
        <dbReference type="EMBL" id="RGN52361.1"/>
    </source>
</evidence>
<proteinExistence type="inferred from homology"/>
<dbReference type="EMBL" id="QSEF01000005">
    <property type="protein sequence ID" value="RGZ50028.1"/>
    <property type="molecule type" value="Genomic_DNA"/>
</dbReference>
<reference evidence="18 19" key="1">
    <citation type="submission" date="2018-08" db="EMBL/GenBank/DDBJ databases">
        <title>A genome reference for cultivated species of the human gut microbiota.</title>
        <authorList>
            <person name="Zou Y."/>
            <person name="Xue W."/>
            <person name="Luo G."/>
        </authorList>
    </citation>
    <scope>NUCLEOTIDE SEQUENCE [LARGE SCALE GENOMIC DNA]</scope>
    <source>
        <strain evidence="17 19">AM16-50</strain>
        <strain evidence="16 20">AM50-15</strain>
        <strain evidence="15 18">OM05-11AA</strain>
    </source>
</reference>
<evidence type="ECO:0000256" key="5">
    <source>
        <dbReference type="ARBA" id="ARBA00022516"/>
    </source>
</evidence>
<dbReference type="HAMAP" id="MF_00409">
    <property type="entry name" value="LpxK"/>
    <property type="match status" value="1"/>
</dbReference>
<organism evidence="16 20">
    <name type="scientific">Parabacteroides merdae</name>
    <dbReference type="NCBI Taxonomy" id="46503"/>
    <lineage>
        <taxon>Bacteria</taxon>
        <taxon>Pseudomonadati</taxon>
        <taxon>Bacteroidota</taxon>
        <taxon>Bacteroidia</taxon>
        <taxon>Bacteroidales</taxon>
        <taxon>Tannerellaceae</taxon>
        <taxon>Parabacteroides</taxon>
    </lineage>
</organism>
<gene>
    <name evidence="13 16" type="primary">lpxK</name>
    <name evidence="17" type="ORF">DW191_13660</name>
    <name evidence="16" type="ORF">DW986_04615</name>
    <name evidence="15" type="ORF">DXB61_06730</name>
    <name evidence="14" type="ORF">GMD66_18430</name>
</gene>
<dbReference type="Proteomes" id="UP000261088">
    <property type="component" value="Unassembled WGS sequence"/>
</dbReference>
<dbReference type="NCBIfam" id="TIGR00682">
    <property type="entry name" value="lpxK"/>
    <property type="match status" value="1"/>
</dbReference>
<evidence type="ECO:0000256" key="1">
    <source>
        <dbReference type="ARBA" id="ARBA00002274"/>
    </source>
</evidence>
<dbReference type="GO" id="GO:0009245">
    <property type="term" value="P:lipid A biosynthetic process"/>
    <property type="evidence" value="ECO:0007669"/>
    <property type="project" value="UniProtKB-UniRule"/>
</dbReference>
<evidence type="ECO:0000256" key="11">
    <source>
        <dbReference type="ARBA" id="ARBA00023098"/>
    </source>
</evidence>
<dbReference type="Proteomes" id="UP000285173">
    <property type="component" value="Unassembled WGS sequence"/>
</dbReference>
<evidence type="ECO:0000313" key="20">
    <source>
        <dbReference type="Proteomes" id="UP000285173"/>
    </source>
</evidence>
<evidence type="ECO:0000313" key="19">
    <source>
        <dbReference type="Proteomes" id="UP000283732"/>
    </source>
</evidence>
<protein>
    <recommendedName>
        <fullName evidence="4 13">Tetraacyldisaccharide 4'-kinase</fullName>
        <ecNumber evidence="3 13">2.7.1.130</ecNumber>
    </recommendedName>
    <alternativeName>
        <fullName evidence="12 13">Lipid A 4'-kinase</fullName>
    </alternativeName>
</protein>
<evidence type="ECO:0000313" key="18">
    <source>
        <dbReference type="Proteomes" id="UP000261088"/>
    </source>
</evidence>
<dbReference type="GO" id="GO:0005524">
    <property type="term" value="F:ATP binding"/>
    <property type="evidence" value="ECO:0007669"/>
    <property type="project" value="UniProtKB-UniRule"/>
</dbReference>
<comment type="similarity">
    <text evidence="13">Belongs to the LpxK family.</text>
</comment>
<dbReference type="SUPFAM" id="SSF52540">
    <property type="entry name" value="P-loop containing nucleoside triphosphate hydrolases"/>
    <property type="match status" value="1"/>
</dbReference>
<evidence type="ECO:0000313" key="17">
    <source>
        <dbReference type="EMBL" id="RHH76200.1"/>
    </source>
</evidence>
<dbReference type="GO" id="GO:0009244">
    <property type="term" value="P:lipopolysaccharide core region biosynthetic process"/>
    <property type="evidence" value="ECO:0007669"/>
    <property type="project" value="TreeGrafter"/>
</dbReference>
<dbReference type="GO" id="GO:0005886">
    <property type="term" value="C:plasma membrane"/>
    <property type="evidence" value="ECO:0007669"/>
    <property type="project" value="TreeGrafter"/>
</dbReference>
<dbReference type="Proteomes" id="UP000283732">
    <property type="component" value="Unassembled WGS sequence"/>
</dbReference>
<keyword evidence="7 13" id="KW-0808">Transferase</keyword>
<evidence type="ECO:0000313" key="14">
    <source>
        <dbReference type="EMBL" id="MTU31136.1"/>
    </source>
</evidence>
<dbReference type="GO" id="GO:0009029">
    <property type="term" value="F:lipid-A 4'-kinase activity"/>
    <property type="evidence" value="ECO:0007669"/>
    <property type="project" value="UniProtKB-UniRule"/>
</dbReference>
<evidence type="ECO:0000256" key="9">
    <source>
        <dbReference type="ARBA" id="ARBA00022777"/>
    </source>
</evidence>
<evidence type="ECO:0000313" key="16">
    <source>
        <dbReference type="EMBL" id="RGZ50028.1"/>
    </source>
</evidence>
<dbReference type="PANTHER" id="PTHR42724:SF1">
    <property type="entry name" value="TETRAACYLDISACCHARIDE 4'-KINASE, MITOCHONDRIAL-RELATED"/>
    <property type="match status" value="1"/>
</dbReference>
<dbReference type="AlphaFoldDB" id="A0A3R5ZPS0"/>
<dbReference type="EC" id="2.7.1.130" evidence="3 13"/>
<evidence type="ECO:0000256" key="3">
    <source>
        <dbReference type="ARBA" id="ARBA00012071"/>
    </source>
</evidence>
<keyword evidence="11 13" id="KW-0443">Lipid metabolism</keyword>
<evidence type="ECO:0000256" key="8">
    <source>
        <dbReference type="ARBA" id="ARBA00022741"/>
    </source>
</evidence>
<evidence type="ECO:0000256" key="12">
    <source>
        <dbReference type="ARBA" id="ARBA00029757"/>
    </source>
</evidence>
<dbReference type="Proteomes" id="UP000437446">
    <property type="component" value="Unassembled WGS sequence"/>
</dbReference>
<evidence type="ECO:0000256" key="13">
    <source>
        <dbReference type="HAMAP-Rule" id="MF_00409"/>
    </source>
</evidence>
<comment type="caution">
    <text evidence="16">The sequence shown here is derived from an EMBL/GenBank/DDBJ whole genome shotgun (WGS) entry which is preliminary data.</text>
</comment>
<evidence type="ECO:0000313" key="21">
    <source>
        <dbReference type="Proteomes" id="UP000437446"/>
    </source>
</evidence>
<comment type="function">
    <text evidence="1 13">Transfers the gamma-phosphate of ATP to the 4'-position of a tetraacyldisaccharide 1-phosphate intermediate (termed DS-1-P) to form tetraacyldisaccharide 1,4'-bis-phosphate (lipid IVA).</text>
</comment>
<keyword evidence="8 13" id="KW-0547">Nucleotide-binding</keyword>
<evidence type="ECO:0000256" key="4">
    <source>
        <dbReference type="ARBA" id="ARBA00016436"/>
    </source>
</evidence>
<accession>A0A3R5ZPS0</accession>
<dbReference type="EMBL" id="QRKC01000006">
    <property type="protein sequence ID" value="RHH76200.1"/>
    <property type="molecule type" value="Genomic_DNA"/>
</dbReference>
<keyword evidence="5 13" id="KW-0444">Lipid biosynthesis</keyword>